<proteinExistence type="predicted"/>
<sequence>MLQPFKTTVMPRLILVCHAHSLPCGLASMLPLNLSEQL</sequence>
<reference evidence="1" key="2">
    <citation type="journal article" date="2015" name="Fish Shellfish Immunol.">
        <title>Early steps in the European eel (Anguilla anguilla)-Vibrio vulnificus interaction in the gills: Role of the RtxA13 toxin.</title>
        <authorList>
            <person name="Callol A."/>
            <person name="Pajuelo D."/>
            <person name="Ebbesson L."/>
            <person name="Teles M."/>
            <person name="MacKenzie S."/>
            <person name="Amaro C."/>
        </authorList>
    </citation>
    <scope>NUCLEOTIDE SEQUENCE</scope>
</reference>
<organism evidence="1">
    <name type="scientific">Anguilla anguilla</name>
    <name type="common">European freshwater eel</name>
    <name type="synonym">Muraena anguilla</name>
    <dbReference type="NCBI Taxonomy" id="7936"/>
    <lineage>
        <taxon>Eukaryota</taxon>
        <taxon>Metazoa</taxon>
        <taxon>Chordata</taxon>
        <taxon>Craniata</taxon>
        <taxon>Vertebrata</taxon>
        <taxon>Euteleostomi</taxon>
        <taxon>Actinopterygii</taxon>
        <taxon>Neopterygii</taxon>
        <taxon>Teleostei</taxon>
        <taxon>Anguilliformes</taxon>
        <taxon>Anguillidae</taxon>
        <taxon>Anguilla</taxon>
    </lineage>
</organism>
<name>A0A0E9UEM2_ANGAN</name>
<protein>
    <submittedName>
        <fullName evidence="1">Uncharacterized protein</fullName>
    </submittedName>
</protein>
<dbReference type="EMBL" id="GBXM01044887">
    <property type="protein sequence ID" value="JAH63690.1"/>
    <property type="molecule type" value="Transcribed_RNA"/>
</dbReference>
<accession>A0A0E9UEM2</accession>
<dbReference type="AlphaFoldDB" id="A0A0E9UEM2"/>
<reference evidence="1" key="1">
    <citation type="submission" date="2014-11" db="EMBL/GenBank/DDBJ databases">
        <authorList>
            <person name="Amaro Gonzalez C."/>
        </authorList>
    </citation>
    <scope>NUCLEOTIDE SEQUENCE</scope>
</reference>
<evidence type="ECO:0000313" key="1">
    <source>
        <dbReference type="EMBL" id="JAH63690.1"/>
    </source>
</evidence>